<gene>
    <name evidence="1" type="ORF">TSAR_003149</name>
</gene>
<protein>
    <submittedName>
        <fullName evidence="1">Uncharacterized protein</fullName>
    </submittedName>
</protein>
<dbReference type="EMBL" id="NNAY01001330">
    <property type="protein sequence ID" value="OXU24335.1"/>
    <property type="molecule type" value="Genomic_DNA"/>
</dbReference>
<comment type="caution">
    <text evidence="1">The sequence shown here is derived from an EMBL/GenBank/DDBJ whole genome shotgun (WGS) entry which is preliminary data.</text>
</comment>
<organism evidence="1 2">
    <name type="scientific">Trichomalopsis sarcophagae</name>
    <dbReference type="NCBI Taxonomy" id="543379"/>
    <lineage>
        <taxon>Eukaryota</taxon>
        <taxon>Metazoa</taxon>
        <taxon>Ecdysozoa</taxon>
        <taxon>Arthropoda</taxon>
        <taxon>Hexapoda</taxon>
        <taxon>Insecta</taxon>
        <taxon>Pterygota</taxon>
        <taxon>Neoptera</taxon>
        <taxon>Endopterygota</taxon>
        <taxon>Hymenoptera</taxon>
        <taxon>Apocrita</taxon>
        <taxon>Proctotrupomorpha</taxon>
        <taxon>Chalcidoidea</taxon>
        <taxon>Pteromalidae</taxon>
        <taxon>Pteromalinae</taxon>
        <taxon>Trichomalopsis</taxon>
    </lineage>
</organism>
<sequence length="90" mass="10207">MDRISLTSPDYEEIYNYYYEVGGWAPPTELSQLSGAAAHTYTWFSLKTYLLTSTQCTEEAEGDTLIHLWIQFLFARSPSQLLGASTKDDT</sequence>
<keyword evidence="2" id="KW-1185">Reference proteome</keyword>
<proteinExistence type="predicted"/>
<evidence type="ECO:0000313" key="2">
    <source>
        <dbReference type="Proteomes" id="UP000215335"/>
    </source>
</evidence>
<accession>A0A232F0U4</accession>
<dbReference type="AlphaFoldDB" id="A0A232F0U4"/>
<evidence type="ECO:0000313" key="1">
    <source>
        <dbReference type="EMBL" id="OXU24335.1"/>
    </source>
</evidence>
<dbReference type="Proteomes" id="UP000215335">
    <property type="component" value="Unassembled WGS sequence"/>
</dbReference>
<reference evidence="1 2" key="1">
    <citation type="journal article" date="2017" name="Curr. Biol.">
        <title>The Evolution of Venom by Co-option of Single-Copy Genes.</title>
        <authorList>
            <person name="Martinson E.O."/>
            <person name="Mrinalini"/>
            <person name="Kelkar Y.D."/>
            <person name="Chang C.H."/>
            <person name="Werren J.H."/>
        </authorList>
    </citation>
    <scope>NUCLEOTIDE SEQUENCE [LARGE SCALE GENOMIC DNA]</scope>
    <source>
        <strain evidence="1 2">Alberta</strain>
        <tissue evidence="1">Whole body</tissue>
    </source>
</reference>
<name>A0A232F0U4_9HYME</name>